<dbReference type="GO" id="GO:0005829">
    <property type="term" value="C:cytosol"/>
    <property type="evidence" value="ECO:0007669"/>
    <property type="project" value="TreeGrafter"/>
</dbReference>
<dbReference type="PANTHER" id="PTHR11787">
    <property type="entry name" value="RAB GDP-DISSOCIATION INHIBITOR"/>
    <property type="match status" value="1"/>
</dbReference>
<dbReference type="OrthoDB" id="9446342at2759"/>
<dbReference type="InterPro" id="IPR018203">
    <property type="entry name" value="GDP_dissociation_inhibitor"/>
</dbReference>
<dbReference type="Gene3D" id="3.50.50.60">
    <property type="entry name" value="FAD/NAD(P)-binding domain"/>
    <property type="match status" value="1"/>
</dbReference>
<sequence length="612" mass="65109">MDPGEPTHFNVLIAGTGLQESILAAALSKAGYSVLQLDKASYYGTEHASLSLTELHDWATERDSVASTSTTRLPDDLERISQRFSLSLEPVLLRAHGPGLDLLVRSRVASYLQFGLLGGVGLFESDSSADQTTGDNRHGKGKVKRVPASKSDVFTDASLSLVEKRRLTKLLLFAAGQDPLEHDAMLQANPEISFVDYLKKGYNLSGSIADSLVYASALCTDASAWARFGLPENLTLGHIDPALPALRRIRSMIHAVGRYGPSPFLVGHYGGAGDLVGGFSRICAVWGGGQILGRPILPLDLKPPVGASVPPSQPPFSTPDSQPPRPAVPAESSASPSEDASRPLGIPVRLEDRPDAEPTVFTGDWVITSPHLFSTLFPSRALPGQLASTTSRRAYLIAILRRPIPFPPRASAKLGGDSQSEAEPPAEQDEPDSQLFIFPPAACHPDLSSVTALQTGHGTMSCPEGYHVLYLSGCLLDTGEACQADARACLEPYLNALLSLSEAAAQDDAADSLPVYTAAYWSPYSTLATPSSAPTIATPNPSNSNSNATLPLNLLITPSLPSVSRTASLIATLDEIVPSVEDLFWRIVGEEGRKEGVQFFAKEERAADGDDE</sequence>
<gene>
    <name evidence="3" type="ORF">BMF94_3084</name>
</gene>
<dbReference type="Proteomes" id="UP000237144">
    <property type="component" value="Unassembled WGS sequence"/>
</dbReference>
<dbReference type="AlphaFoldDB" id="A0A2S5BAX2"/>
<evidence type="ECO:0000256" key="1">
    <source>
        <dbReference type="ARBA" id="ARBA00005593"/>
    </source>
</evidence>
<dbReference type="GO" id="GO:0007264">
    <property type="term" value="P:small GTPase-mediated signal transduction"/>
    <property type="evidence" value="ECO:0007669"/>
    <property type="project" value="InterPro"/>
</dbReference>
<dbReference type="GO" id="GO:0005634">
    <property type="term" value="C:nucleus"/>
    <property type="evidence" value="ECO:0007669"/>
    <property type="project" value="TreeGrafter"/>
</dbReference>
<organism evidence="3 4">
    <name type="scientific">Rhodotorula taiwanensis</name>
    <dbReference type="NCBI Taxonomy" id="741276"/>
    <lineage>
        <taxon>Eukaryota</taxon>
        <taxon>Fungi</taxon>
        <taxon>Dikarya</taxon>
        <taxon>Basidiomycota</taxon>
        <taxon>Pucciniomycotina</taxon>
        <taxon>Microbotryomycetes</taxon>
        <taxon>Sporidiobolales</taxon>
        <taxon>Sporidiobolaceae</taxon>
        <taxon>Rhodotorula</taxon>
    </lineage>
</organism>
<proteinExistence type="inferred from homology"/>
<dbReference type="Gene3D" id="1.10.405.10">
    <property type="entry name" value="Guanine Nucleotide Dissociation Inhibitor, domain 1"/>
    <property type="match status" value="1"/>
</dbReference>
<protein>
    <recommendedName>
        <fullName evidence="5">Rab proteins geranylgeranyltransferase</fullName>
    </recommendedName>
</protein>
<feature type="region of interest" description="Disordered" evidence="2">
    <location>
        <begin position="307"/>
        <end position="355"/>
    </location>
</feature>
<dbReference type="GO" id="GO:0016192">
    <property type="term" value="P:vesicle-mediated transport"/>
    <property type="evidence" value="ECO:0007669"/>
    <property type="project" value="TreeGrafter"/>
</dbReference>
<dbReference type="GO" id="GO:0005968">
    <property type="term" value="C:Rab-protein geranylgeranyltransferase complex"/>
    <property type="evidence" value="ECO:0007669"/>
    <property type="project" value="TreeGrafter"/>
</dbReference>
<comment type="caution">
    <text evidence="3">The sequence shown here is derived from an EMBL/GenBank/DDBJ whole genome shotgun (WGS) entry which is preliminary data.</text>
</comment>
<evidence type="ECO:0008006" key="5">
    <source>
        <dbReference type="Google" id="ProtNLM"/>
    </source>
</evidence>
<dbReference type="InterPro" id="IPR036188">
    <property type="entry name" value="FAD/NAD-bd_sf"/>
</dbReference>
<reference evidence="3 4" key="1">
    <citation type="journal article" date="2018" name="Front. Microbiol.">
        <title>Prospects for Fungal Bioremediation of Acidic Radioactive Waste Sites: Characterization and Genome Sequence of Rhodotorula taiwanensis MD1149.</title>
        <authorList>
            <person name="Tkavc R."/>
            <person name="Matrosova V.Y."/>
            <person name="Grichenko O.E."/>
            <person name="Gostincar C."/>
            <person name="Volpe R.P."/>
            <person name="Klimenkova P."/>
            <person name="Gaidamakova E.K."/>
            <person name="Zhou C.E."/>
            <person name="Stewart B.J."/>
            <person name="Lyman M.G."/>
            <person name="Malfatti S.A."/>
            <person name="Rubinfeld B."/>
            <person name="Courtot M."/>
            <person name="Singh J."/>
            <person name="Dalgard C.L."/>
            <person name="Hamilton T."/>
            <person name="Frey K.G."/>
            <person name="Gunde-Cimerman N."/>
            <person name="Dugan L."/>
            <person name="Daly M.J."/>
        </authorList>
    </citation>
    <scope>NUCLEOTIDE SEQUENCE [LARGE SCALE GENOMIC DNA]</scope>
    <source>
        <strain evidence="3 4">MD1149</strain>
    </source>
</reference>
<feature type="compositionally biased region" description="Low complexity" evidence="2">
    <location>
        <begin position="328"/>
        <end position="338"/>
    </location>
</feature>
<dbReference type="GO" id="GO:0005092">
    <property type="term" value="F:GDP-dissociation inhibitor activity"/>
    <property type="evidence" value="ECO:0007669"/>
    <property type="project" value="InterPro"/>
</dbReference>
<feature type="compositionally biased region" description="Pro residues" evidence="2">
    <location>
        <begin position="311"/>
        <end position="327"/>
    </location>
</feature>
<evidence type="ECO:0000313" key="3">
    <source>
        <dbReference type="EMBL" id="POY73913.1"/>
    </source>
</evidence>
<evidence type="ECO:0000256" key="2">
    <source>
        <dbReference type="SAM" id="MobiDB-lite"/>
    </source>
</evidence>
<evidence type="ECO:0000313" key="4">
    <source>
        <dbReference type="Proteomes" id="UP000237144"/>
    </source>
</evidence>
<dbReference type="PANTHER" id="PTHR11787:SF4">
    <property type="entry name" value="CHM, RAB ESCORT PROTEIN 1"/>
    <property type="match status" value="1"/>
</dbReference>
<accession>A0A2S5BAX2</accession>
<dbReference type="SUPFAM" id="SSF51905">
    <property type="entry name" value="FAD/NAD(P)-binding domain"/>
    <property type="match status" value="1"/>
</dbReference>
<dbReference type="PRINTS" id="PR00891">
    <property type="entry name" value="RABGDIREP"/>
</dbReference>
<dbReference type="Pfam" id="PF00996">
    <property type="entry name" value="GDI"/>
    <property type="match status" value="1"/>
</dbReference>
<name>A0A2S5BAX2_9BASI</name>
<dbReference type="STRING" id="741276.A0A2S5BAX2"/>
<dbReference type="EMBL" id="PJQD01000033">
    <property type="protein sequence ID" value="POY73913.1"/>
    <property type="molecule type" value="Genomic_DNA"/>
</dbReference>
<keyword evidence="4" id="KW-1185">Reference proteome</keyword>
<feature type="region of interest" description="Disordered" evidence="2">
    <location>
        <begin position="408"/>
        <end position="433"/>
    </location>
</feature>
<comment type="similarity">
    <text evidence="1">Belongs to the Rab GDI family.</text>
</comment>